<dbReference type="GO" id="GO:0006508">
    <property type="term" value="P:proteolysis"/>
    <property type="evidence" value="ECO:0007669"/>
    <property type="project" value="UniProtKB-KW"/>
</dbReference>
<organism evidence="7 8">
    <name type="scientific">Lapillicoccus jejuensis</name>
    <dbReference type="NCBI Taxonomy" id="402171"/>
    <lineage>
        <taxon>Bacteria</taxon>
        <taxon>Bacillati</taxon>
        <taxon>Actinomycetota</taxon>
        <taxon>Actinomycetes</taxon>
        <taxon>Micrococcales</taxon>
        <taxon>Intrasporangiaceae</taxon>
        <taxon>Lapillicoccus</taxon>
    </lineage>
</organism>
<proteinExistence type="predicted"/>
<dbReference type="PANTHER" id="PTHR10188:SF6">
    <property type="entry name" value="N(4)-(BETA-N-ACETYLGLUCOSAMINYL)-L-ASPARAGINASE"/>
    <property type="match status" value="1"/>
</dbReference>
<reference evidence="7 8" key="1">
    <citation type="submission" date="2019-06" db="EMBL/GenBank/DDBJ databases">
        <title>Sequencing the genomes of 1000 actinobacteria strains.</title>
        <authorList>
            <person name="Klenk H.-P."/>
        </authorList>
    </citation>
    <scope>NUCLEOTIDE SEQUENCE [LARGE SCALE GENOMIC DNA]</scope>
    <source>
        <strain evidence="7 8">DSM 18607</strain>
    </source>
</reference>
<sequence length="304" mass="30493">MRLIELPPPTTTWSLLLHGGAGGRVEELAVAGDGPYADGLRAAWRAGAAVLSAGGSALDAVGASVEVLEDDPLFNAGRGAALTAAGTAELDACVMSGDGRAGAVAASRHARHPVAAARRVRDEGRAVLLVDPPVGAVERWGLERVDGSWFVTPARQQQLARVTRRELEPARHGTVGAVAVDASGHVAAATSTGGMVGQSEGRVGDSPIVGAGTYARDGVVAVSCTGEGEAFLQGLVAADIAARVRYLGADLATAVRDTVAAELAPRGASGGLVAVRPDGSGVVAHSSPAMYAAYADGGRLVTLT</sequence>
<feature type="binding site" evidence="5">
    <location>
        <begin position="225"/>
        <end position="228"/>
    </location>
    <ligand>
        <name>substrate</name>
    </ligand>
</feature>
<dbReference type="OrthoDB" id="9780217at2"/>
<dbReference type="FunFam" id="3.60.20.30:FF:000001">
    <property type="entry name" value="Isoaspartyl peptidase/L-asparaginase"/>
    <property type="match status" value="1"/>
</dbReference>
<evidence type="ECO:0000313" key="7">
    <source>
        <dbReference type="EMBL" id="TQJ09982.1"/>
    </source>
</evidence>
<evidence type="ECO:0000313" key="8">
    <source>
        <dbReference type="Proteomes" id="UP000317893"/>
    </source>
</evidence>
<keyword evidence="1" id="KW-0645">Protease</keyword>
<comment type="caution">
    <text evidence="7">The sequence shown here is derived from an EMBL/GenBank/DDBJ whole genome shotgun (WGS) entry which is preliminary data.</text>
</comment>
<evidence type="ECO:0000256" key="2">
    <source>
        <dbReference type="ARBA" id="ARBA00022801"/>
    </source>
</evidence>
<keyword evidence="2" id="KW-0378">Hydrolase</keyword>
<evidence type="ECO:0000256" key="1">
    <source>
        <dbReference type="ARBA" id="ARBA00022670"/>
    </source>
</evidence>
<evidence type="ECO:0000256" key="4">
    <source>
        <dbReference type="PIRSR" id="PIRSR600246-1"/>
    </source>
</evidence>
<evidence type="ECO:0000256" key="3">
    <source>
        <dbReference type="ARBA" id="ARBA00022813"/>
    </source>
</evidence>
<dbReference type="Proteomes" id="UP000317893">
    <property type="component" value="Unassembled WGS sequence"/>
</dbReference>
<feature type="site" description="Cleavage; by autolysis" evidence="6">
    <location>
        <begin position="173"/>
        <end position="174"/>
    </location>
</feature>
<accession>A0A542E3Q8</accession>
<keyword evidence="8" id="KW-1185">Reference proteome</keyword>
<name>A0A542E3Q8_9MICO</name>
<evidence type="ECO:0000256" key="6">
    <source>
        <dbReference type="PIRSR" id="PIRSR600246-3"/>
    </source>
</evidence>
<dbReference type="GO" id="GO:0016811">
    <property type="term" value="F:hydrolase activity, acting on carbon-nitrogen (but not peptide) bonds, in linear amides"/>
    <property type="evidence" value="ECO:0007669"/>
    <property type="project" value="UniProtKB-ARBA"/>
</dbReference>
<protein>
    <submittedName>
        <fullName evidence="7">Asparaginase</fullName>
    </submittedName>
</protein>
<dbReference type="InterPro" id="IPR000246">
    <property type="entry name" value="Peptidase_T2"/>
</dbReference>
<feature type="binding site" evidence="5">
    <location>
        <begin position="202"/>
        <end position="205"/>
    </location>
    <ligand>
        <name>substrate</name>
    </ligand>
</feature>
<dbReference type="EMBL" id="VFMN01000001">
    <property type="protein sequence ID" value="TQJ09982.1"/>
    <property type="molecule type" value="Genomic_DNA"/>
</dbReference>
<dbReference type="Gene3D" id="3.60.20.30">
    <property type="entry name" value="(Glycosyl)asparaginase"/>
    <property type="match status" value="1"/>
</dbReference>
<feature type="active site" description="Nucleophile" evidence="4">
    <location>
        <position position="174"/>
    </location>
</feature>
<dbReference type="SUPFAM" id="SSF56235">
    <property type="entry name" value="N-terminal nucleophile aminohydrolases (Ntn hydrolases)"/>
    <property type="match status" value="1"/>
</dbReference>
<dbReference type="Pfam" id="PF01112">
    <property type="entry name" value="Asparaginase_2"/>
    <property type="match status" value="1"/>
</dbReference>
<gene>
    <name evidence="7" type="ORF">FB458_3099</name>
</gene>
<dbReference type="PANTHER" id="PTHR10188">
    <property type="entry name" value="L-ASPARAGINASE"/>
    <property type="match status" value="1"/>
</dbReference>
<dbReference type="AlphaFoldDB" id="A0A542E3Q8"/>
<dbReference type="InterPro" id="IPR029055">
    <property type="entry name" value="Ntn_hydrolases_N"/>
</dbReference>
<dbReference type="GO" id="GO:0008233">
    <property type="term" value="F:peptidase activity"/>
    <property type="evidence" value="ECO:0007669"/>
    <property type="project" value="UniProtKB-KW"/>
</dbReference>
<keyword evidence="3" id="KW-0068">Autocatalytic cleavage</keyword>
<evidence type="ECO:0000256" key="5">
    <source>
        <dbReference type="PIRSR" id="PIRSR600246-2"/>
    </source>
</evidence>